<name>A0ABS9BLD4_9BACT</name>
<dbReference type="InterPro" id="IPR006664">
    <property type="entry name" value="OMP_bac"/>
</dbReference>
<proteinExistence type="predicted"/>
<dbReference type="PRINTS" id="PR01021">
    <property type="entry name" value="OMPADOMAIN"/>
</dbReference>
<evidence type="ECO:0000256" key="3">
    <source>
        <dbReference type="ARBA" id="ARBA00023237"/>
    </source>
</evidence>
<dbReference type="CDD" id="cd07185">
    <property type="entry name" value="OmpA_C-like"/>
    <property type="match status" value="1"/>
</dbReference>
<dbReference type="Proteomes" id="UP001200145">
    <property type="component" value="Unassembled WGS sequence"/>
</dbReference>
<keyword evidence="7" id="KW-1185">Reference proteome</keyword>
<dbReference type="InterPro" id="IPR050330">
    <property type="entry name" value="Bact_OuterMem_StrucFunc"/>
</dbReference>
<dbReference type="Pfam" id="PF00691">
    <property type="entry name" value="OmpA"/>
    <property type="match status" value="1"/>
</dbReference>
<reference evidence="6 7" key="1">
    <citation type="submission" date="2022-01" db="EMBL/GenBank/DDBJ databases">
        <title>Flavihumibacter sp. nov., isolated from sediment of a river.</title>
        <authorList>
            <person name="Liu H."/>
        </authorList>
    </citation>
    <scope>NUCLEOTIDE SEQUENCE [LARGE SCALE GENOMIC DNA]</scope>
    <source>
        <strain evidence="6 7">RY-1</strain>
    </source>
</reference>
<accession>A0ABS9BLD4</accession>
<dbReference type="SUPFAM" id="SSF103088">
    <property type="entry name" value="OmpA-like"/>
    <property type="match status" value="1"/>
</dbReference>
<dbReference type="EMBL" id="JAKEVY010000005">
    <property type="protein sequence ID" value="MCF1716511.1"/>
    <property type="molecule type" value="Genomic_DNA"/>
</dbReference>
<comment type="caution">
    <text evidence="6">The sequence shown here is derived from an EMBL/GenBank/DDBJ whole genome shotgun (WGS) entry which is preliminary data.</text>
</comment>
<keyword evidence="2 4" id="KW-0472">Membrane</keyword>
<evidence type="ECO:0000256" key="2">
    <source>
        <dbReference type="ARBA" id="ARBA00023136"/>
    </source>
</evidence>
<dbReference type="PANTHER" id="PTHR30329">
    <property type="entry name" value="STATOR ELEMENT OF FLAGELLAR MOTOR COMPLEX"/>
    <property type="match status" value="1"/>
</dbReference>
<dbReference type="PROSITE" id="PS51123">
    <property type="entry name" value="OMPA_2"/>
    <property type="match status" value="1"/>
</dbReference>
<dbReference type="RefSeq" id="WP_234867782.1">
    <property type="nucleotide sequence ID" value="NZ_JAKEVY010000005.1"/>
</dbReference>
<sequence>MKRIAILSICFGITLVGYSQTRILNKVKSKTTAKVNQRVDRHIDNAIDKTIDEIESGGKDAVQPADTTKEKKSEANNGLKTQSRFDFIPGEQLVYFNDFSSDPVGELPINWNTNGTAEVVTIKGFQGKWVQLFQNATYLTDNTDSLSENFTVEFDLIMKQTNPKAPFPVFAFGVLASGNYSGTANELLKGYTETFATELNIQPLGNNDSQLHLYTFQNQSKYLNTDLKRYGKLQEYFNRVLHVSMQVQKERLRIWLDGTKLYDLPKAIAPNTSINQFYLVVRRYGGEEAEVGYAVGNIRMAKGLPDTRHKLLNEGRFSTTGILFEKGSARIEEQSNGVLKQLAEVLKAEAVRIKIVGHTDSDGNDASNLELSGKRATAVKAYLVENFGIEASRIETDGKGETDPVGDNQTKAGRAQNRRVEFIRL</sequence>
<evidence type="ECO:0000256" key="4">
    <source>
        <dbReference type="PROSITE-ProRule" id="PRU00473"/>
    </source>
</evidence>
<evidence type="ECO:0000259" key="5">
    <source>
        <dbReference type="PROSITE" id="PS51123"/>
    </source>
</evidence>
<dbReference type="PANTHER" id="PTHR30329:SF21">
    <property type="entry name" value="LIPOPROTEIN YIAD-RELATED"/>
    <property type="match status" value="1"/>
</dbReference>
<organism evidence="6 7">
    <name type="scientific">Flavihumibacter fluminis</name>
    <dbReference type="NCBI Taxonomy" id="2909236"/>
    <lineage>
        <taxon>Bacteria</taxon>
        <taxon>Pseudomonadati</taxon>
        <taxon>Bacteroidota</taxon>
        <taxon>Chitinophagia</taxon>
        <taxon>Chitinophagales</taxon>
        <taxon>Chitinophagaceae</taxon>
        <taxon>Flavihumibacter</taxon>
    </lineage>
</organism>
<comment type="subcellular location">
    <subcellularLocation>
        <location evidence="1">Cell outer membrane</location>
    </subcellularLocation>
</comment>
<evidence type="ECO:0000313" key="6">
    <source>
        <dbReference type="EMBL" id="MCF1716511.1"/>
    </source>
</evidence>
<dbReference type="InterPro" id="IPR006665">
    <property type="entry name" value="OmpA-like"/>
</dbReference>
<dbReference type="InterPro" id="IPR036737">
    <property type="entry name" value="OmpA-like_sf"/>
</dbReference>
<evidence type="ECO:0000313" key="7">
    <source>
        <dbReference type="Proteomes" id="UP001200145"/>
    </source>
</evidence>
<protein>
    <submittedName>
        <fullName evidence="6">OmpA family protein</fullName>
    </submittedName>
</protein>
<keyword evidence="3" id="KW-0998">Cell outer membrane</keyword>
<feature type="domain" description="OmpA-like" evidence="5">
    <location>
        <begin position="311"/>
        <end position="425"/>
    </location>
</feature>
<evidence type="ECO:0000256" key="1">
    <source>
        <dbReference type="ARBA" id="ARBA00004442"/>
    </source>
</evidence>
<dbReference type="Gene3D" id="3.30.1330.60">
    <property type="entry name" value="OmpA-like domain"/>
    <property type="match status" value="1"/>
</dbReference>
<gene>
    <name evidence="6" type="ORF">L0U88_17855</name>
</gene>